<dbReference type="InterPro" id="IPR050313">
    <property type="entry name" value="Carb_Metab_HTH_regulators"/>
</dbReference>
<evidence type="ECO:0000313" key="6">
    <source>
        <dbReference type="EMBL" id="AZS87318.1"/>
    </source>
</evidence>
<evidence type="ECO:0000256" key="1">
    <source>
        <dbReference type="ARBA" id="ARBA00023015"/>
    </source>
</evidence>
<organism evidence="6 8">
    <name type="scientific">Streptomyces griseoviridis</name>
    <dbReference type="NCBI Taxonomy" id="45398"/>
    <lineage>
        <taxon>Bacteria</taxon>
        <taxon>Bacillati</taxon>
        <taxon>Actinomycetota</taxon>
        <taxon>Actinomycetes</taxon>
        <taxon>Kitasatosporales</taxon>
        <taxon>Streptomycetaceae</taxon>
        <taxon>Streptomyces</taxon>
    </lineage>
</organism>
<keyword evidence="1" id="KW-0805">Transcription regulation</keyword>
<gene>
    <name evidence="7" type="ORF">DDJ31_13120</name>
    <name evidence="6" type="ORF">ELQ87_26140</name>
</gene>
<dbReference type="SUPFAM" id="SSF46785">
    <property type="entry name" value="Winged helix' DNA-binding domain"/>
    <property type="match status" value="1"/>
</dbReference>
<dbReference type="PROSITE" id="PS51000">
    <property type="entry name" value="HTH_DEOR_2"/>
    <property type="match status" value="1"/>
</dbReference>
<dbReference type="SMART" id="SM00420">
    <property type="entry name" value="HTH_DEOR"/>
    <property type="match status" value="1"/>
</dbReference>
<dbReference type="InterPro" id="IPR018356">
    <property type="entry name" value="Tscrpt_reg_HTH_DeoR_CS"/>
</dbReference>
<evidence type="ECO:0000256" key="3">
    <source>
        <dbReference type="ARBA" id="ARBA00023163"/>
    </source>
</evidence>
<keyword evidence="2" id="KW-0238">DNA-binding</keyword>
<dbReference type="Pfam" id="PF08220">
    <property type="entry name" value="HTH_DeoR"/>
    <property type="match status" value="1"/>
</dbReference>
<evidence type="ECO:0000256" key="2">
    <source>
        <dbReference type="ARBA" id="ARBA00023125"/>
    </source>
</evidence>
<dbReference type="InterPro" id="IPR036390">
    <property type="entry name" value="WH_DNA-bd_sf"/>
</dbReference>
<dbReference type="KEGG" id="sgd:ELQ87_26140"/>
<feature type="domain" description="HTH deoR-type" evidence="5">
    <location>
        <begin position="27"/>
        <end position="82"/>
    </location>
</feature>
<evidence type="ECO:0000313" key="8">
    <source>
        <dbReference type="Proteomes" id="UP000271291"/>
    </source>
</evidence>
<evidence type="ECO:0000313" key="7">
    <source>
        <dbReference type="EMBL" id="QCN85834.1"/>
    </source>
</evidence>
<dbReference type="InterPro" id="IPR036388">
    <property type="entry name" value="WH-like_DNA-bd_sf"/>
</dbReference>
<evidence type="ECO:0000259" key="5">
    <source>
        <dbReference type="PROSITE" id="PS51000"/>
    </source>
</evidence>
<dbReference type="PANTHER" id="PTHR30363:SF44">
    <property type="entry name" value="AGA OPERON TRANSCRIPTIONAL REPRESSOR-RELATED"/>
    <property type="match status" value="1"/>
</dbReference>
<protein>
    <submittedName>
        <fullName evidence="7">DeoR family transcriptional regulator</fullName>
    </submittedName>
    <submittedName>
        <fullName evidence="6">DeoR/GlpR transcriptional regulator</fullName>
    </submittedName>
</protein>
<evidence type="ECO:0000313" key="9">
    <source>
        <dbReference type="Proteomes" id="UP000501753"/>
    </source>
</evidence>
<dbReference type="Gene3D" id="1.10.10.10">
    <property type="entry name" value="Winged helix-like DNA-binding domain superfamily/Winged helix DNA-binding domain"/>
    <property type="match status" value="1"/>
</dbReference>
<keyword evidence="9" id="KW-1185">Reference proteome</keyword>
<dbReference type="OrthoDB" id="7688673at2"/>
<dbReference type="GO" id="GO:0003677">
    <property type="term" value="F:DNA binding"/>
    <property type="evidence" value="ECO:0007669"/>
    <property type="project" value="UniProtKB-KW"/>
</dbReference>
<dbReference type="Proteomes" id="UP000271291">
    <property type="component" value="Chromosome"/>
</dbReference>
<dbReference type="SUPFAM" id="SSF100950">
    <property type="entry name" value="NagB/RpiA/CoA transferase-like"/>
    <property type="match status" value="1"/>
</dbReference>
<reference evidence="6 8" key="2">
    <citation type="submission" date="2018-12" db="EMBL/GenBank/DDBJ databases">
        <title>Streptomyces griseoviridis F1-27 complete genome.</title>
        <authorList>
            <person name="Mariita R.M."/>
            <person name="Sello J.K."/>
        </authorList>
    </citation>
    <scope>NUCLEOTIDE SEQUENCE [LARGE SCALE GENOMIC DNA]</scope>
    <source>
        <strain evidence="6 8">F1-27</strain>
    </source>
</reference>
<dbReference type="PANTHER" id="PTHR30363">
    <property type="entry name" value="HTH-TYPE TRANSCRIPTIONAL REGULATOR SRLR-RELATED"/>
    <property type="match status" value="1"/>
</dbReference>
<dbReference type="PRINTS" id="PR00037">
    <property type="entry name" value="HTHLACR"/>
</dbReference>
<dbReference type="SMART" id="SM01134">
    <property type="entry name" value="DeoRC"/>
    <property type="match status" value="1"/>
</dbReference>
<dbReference type="InterPro" id="IPR014036">
    <property type="entry name" value="DeoR-like_C"/>
</dbReference>
<proteinExistence type="predicted"/>
<name>A0A3Q9KYR4_STRGD</name>
<dbReference type="Pfam" id="PF00455">
    <property type="entry name" value="DeoRC"/>
    <property type="match status" value="1"/>
</dbReference>
<dbReference type="EMBL" id="CP029078">
    <property type="protein sequence ID" value="QCN85834.1"/>
    <property type="molecule type" value="Genomic_DNA"/>
</dbReference>
<dbReference type="AlphaFoldDB" id="A0A3Q9KYR4"/>
<dbReference type="PROSITE" id="PS00894">
    <property type="entry name" value="HTH_DEOR_1"/>
    <property type="match status" value="1"/>
</dbReference>
<reference evidence="7 9" key="1">
    <citation type="submission" date="2018-04" db="EMBL/GenBank/DDBJ databases">
        <title>Complete genome sequences of Streptomyces griseoviridis K61 and characterization of antagonistic properties of biological control agents.</title>
        <authorList>
            <person name="Mariita R.M."/>
            <person name="Sello J.K."/>
        </authorList>
    </citation>
    <scope>NUCLEOTIDE SEQUENCE [LARGE SCALE GENOMIC DNA]</scope>
    <source>
        <strain evidence="7 9">K61</strain>
    </source>
</reference>
<feature type="region of interest" description="Disordered" evidence="4">
    <location>
        <begin position="1"/>
        <end position="32"/>
    </location>
</feature>
<dbReference type="InterPro" id="IPR037171">
    <property type="entry name" value="NagB/RpiA_transferase-like"/>
</dbReference>
<keyword evidence="3" id="KW-0804">Transcription</keyword>
<dbReference type="InterPro" id="IPR001034">
    <property type="entry name" value="DeoR_HTH"/>
</dbReference>
<dbReference type="EMBL" id="CP034687">
    <property type="protein sequence ID" value="AZS87318.1"/>
    <property type="molecule type" value="Genomic_DNA"/>
</dbReference>
<sequence>MSAAHAPHPHGTQQHGTPPQVPHQQGPAARRTALAERVLAAGSATAAELAERFGVSLMTIHRDLDELERQGVVRKFRGGVTAQPSAVFESNVQYRLGTMRAAKEAVAGHALRLVEPGMAIMLDDSTTTLEIARLLRLGEITPLTVVTNFLEAINLLADQRGIRLLALGGDYDPLHSSFLGVSCVEAVQSLRVDVCFASTSAVHGGYAYHQEQHIVSVKRAMLDSAARRVLLIDHTKLARPALHRVAPLSRFDLLLVDDGASPEALRDLDEHQVRYEVCPTKGDDDRAGAT</sequence>
<dbReference type="Proteomes" id="UP000501753">
    <property type="component" value="Chromosome"/>
</dbReference>
<evidence type="ECO:0000256" key="4">
    <source>
        <dbReference type="SAM" id="MobiDB-lite"/>
    </source>
</evidence>
<dbReference type="GO" id="GO:0003700">
    <property type="term" value="F:DNA-binding transcription factor activity"/>
    <property type="evidence" value="ECO:0007669"/>
    <property type="project" value="InterPro"/>
</dbReference>
<accession>A0A3Q9KYR4</accession>